<name>A0ABT7LFT1_9BURK</name>
<keyword evidence="10 12" id="KW-1133">Transmembrane helix</keyword>
<evidence type="ECO:0000259" key="13">
    <source>
        <dbReference type="PROSITE" id="PS50109"/>
    </source>
</evidence>
<evidence type="ECO:0000256" key="5">
    <source>
        <dbReference type="ARBA" id="ARBA00022679"/>
    </source>
</evidence>
<evidence type="ECO:0000256" key="10">
    <source>
        <dbReference type="ARBA" id="ARBA00022989"/>
    </source>
</evidence>
<dbReference type="InterPro" id="IPR003594">
    <property type="entry name" value="HATPase_dom"/>
</dbReference>
<dbReference type="SUPFAM" id="SSF55874">
    <property type="entry name" value="ATPase domain of HSP90 chaperone/DNA topoisomerase II/histidine kinase"/>
    <property type="match status" value="1"/>
</dbReference>
<dbReference type="InterPro" id="IPR036097">
    <property type="entry name" value="HisK_dim/P_sf"/>
</dbReference>
<dbReference type="Pfam" id="PF02518">
    <property type="entry name" value="HATPase_c"/>
    <property type="match status" value="1"/>
</dbReference>
<feature type="transmembrane region" description="Helical" evidence="12">
    <location>
        <begin position="153"/>
        <end position="172"/>
    </location>
</feature>
<dbReference type="Proteomes" id="UP001238603">
    <property type="component" value="Unassembled WGS sequence"/>
</dbReference>
<evidence type="ECO:0000256" key="2">
    <source>
        <dbReference type="ARBA" id="ARBA00004141"/>
    </source>
</evidence>
<evidence type="ECO:0000256" key="4">
    <source>
        <dbReference type="ARBA" id="ARBA00022553"/>
    </source>
</evidence>
<keyword evidence="11" id="KW-0902">Two-component regulatory system</keyword>
<dbReference type="Gene3D" id="3.30.565.10">
    <property type="entry name" value="Histidine kinase-like ATPase, C-terminal domain"/>
    <property type="match status" value="1"/>
</dbReference>
<keyword evidence="4" id="KW-0597">Phosphoprotein</keyword>
<comment type="caution">
    <text evidence="14">The sequence shown here is derived from an EMBL/GenBank/DDBJ whole genome shotgun (WGS) entry which is preliminary data.</text>
</comment>
<organism evidence="14 15">
    <name type="scientific">Roseateles subflavus</name>
    <dbReference type="NCBI Taxonomy" id="3053353"/>
    <lineage>
        <taxon>Bacteria</taxon>
        <taxon>Pseudomonadati</taxon>
        <taxon>Pseudomonadota</taxon>
        <taxon>Betaproteobacteria</taxon>
        <taxon>Burkholderiales</taxon>
        <taxon>Sphaerotilaceae</taxon>
        <taxon>Roseateles</taxon>
    </lineage>
</organism>
<evidence type="ECO:0000256" key="3">
    <source>
        <dbReference type="ARBA" id="ARBA00012438"/>
    </source>
</evidence>
<accession>A0ABT7LFT1</accession>
<evidence type="ECO:0000256" key="1">
    <source>
        <dbReference type="ARBA" id="ARBA00000085"/>
    </source>
</evidence>
<sequence length="462" mass="49780">MNTSARALPSLQRELSRRLTLLSAGWLMALVIVLAWGVKHEVDDLLDDALREAAELIYGMVALNAPLPGDAGSDILPAPPHEEHIVWQIVHQDGRLLKRSHRAPSIPFFTEGRGGLSDGPTQWRVYGVHLPGQPTWLYVAQRGAERLRSGHEAAGFVVLSAVVVSLFWAIVLRRRVAVTLRPLEEMARQIPHYDPMRPATSLPPADRAEIAAIRGAVTELGQRLARRIENEQAFAAHAAHALRTPLAGMDAQLALAEREAGADAMPRLARTRAAVERLKRVVQSLLAFFRPQAEMALQTVALADLVAQLPVEGLQIELEGEGSLYCDPNLMSAAVANLMDNALRHGARRLRLSAESDGERQILRLCDDGPGVSPERRAQLLAQLRSGSGSTAADAPAQALGLGLSLAALVAQAHGGDLDLAAGEPGWPGLQVILRLWQHGEAPSGLVMGAPMQVTRPMELGP</sequence>
<dbReference type="InterPro" id="IPR036890">
    <property type="entry name" value="HATPase_C_sf"/>
</dbReference>
<comment type="catalytic activity">
    <reaction evidence="1">
        <text>ATP + protein L-histidine = ADP + protein N-phospho-L-histidine.</text>
        <dbReference type="EC" id="2.7.13.3"/>
    </reaction>
</comment>
<proteinExistence type="predicted"/>
<keyword evidence="6 12" id="KW-0812">Transmembrane</keyword>
<dbReference type="InterPro" id="IPR050428">
    <property type="entry name" value="TCS_sensor_his_kinase"/>
</dbReference>
<dbReference type="Pfam" id="PF00512">
    <property type="entry name" value="HisKA"/>
    <property type="match status" value="1"/>
</dbReference>
<evidence type="ECO:0000313" key="14">
    <source>
        <dbReference type="EMBL" id="MDL5031709.1"/>
    </source>
</evidence>
<evidence type="ECO:0000256" key="8">
    <source>
        <dbReference type="ARBA" id="ARBA00022777"/>
    </source>
</evidence>
<dbReference type="PROSITE" id="PS50109">
    <property type="entry name" value="HIS_KIN"/>
    <property type="match status" value="1"/>
</dbReference>
<keyword evidence="7" id="KW-0547">Nucleotide-binding</keyword>
<gene>
    <name evidence="14" type="ORF">QRD43_07295</name>
</gene>
<keyword evidence="15" id="KW-1185">Reference proteome</keyword>
<dbReference type="InterPro" id="IPR005467">
    <property type="entry name" value="His_kinase_dom"/>
</dbReference>
<evidence type="ECO:0000256" key="6">
    <source>
        <dbReference type="ARBA" id="ARBA00022692"/>
    </source>
</evidence>
<dbReference type="InterPro" id="IPR003661">
    <property type="entry name" value="HisK_dim/P_dom"/>
</dbReference>
<dbReference type="CDD" id="cd00082">
    <property type="entry name" value="HisKA"/>
    <property type="match status" value="1"/>
</dbReference>
<evidence type="ECO:0000256" key="7">
    <source>
        <dbReference type="ARBA" id="ARBA00022741"/>
    </source>
</evidence>
<dbReference type="PANTHER" id="PTHR45436">
    <property type="entry name" value="SENSOR HISTIDINE KINASE YKOH"/>
    <property type="match status" value="1"/>
</dbReference>
<keyword evidence="8 14" id="KW-0418">Kinase</keyword>
<keyword evidence="5" id="KW-0808">Transferase</keyword>
<evidence type="ECO:0000256" key="11">
    <source>
        <dbReference type="ARBA" id="ARBA00023012"/>
    </source>
</evidence>
<dbReference type="PANTHER" id="PTHR45436:SF14">
    <property type="entry name" value="SENSOR PROTEIN QSEC"/>
    <property type="match status" value="1"/>
</dbReference>
<reference evidence="14 15" key="1">
    <citation type="submission" date="2023-06" db="EMBL/GenBank/DDBJ databases">
        <title>Pelomonas sp. APW6 16S ribosomal RNA gene genome sequencing and assembly.</title>
        <authorList>
            <person name="Woo H."/>
        </authorList>
    </citation>
    <scope>NUCLEOTIDE SEQUENCE [LARGE SCALE GENOMIC DNA]</scope>
    <source>
        <strain evidence="14 15">APW6</strain>
    </source>
</reference>
<comment type="subcellular location">
    <subcellularLocation>
        <location evidence="2">Membrane</location>
        <topology evidence="2">Multi-pass membrane protein</topology>
    </subcellularLocation>
</comment>
<dbReference type="SUPFAM" id="SSF47384">
    <property type="entry name" value="Homodimeric domain of signal transducing histidine kinase"/>
    <property type="match status" value="1"/>
</dbReference>
<feature type="domain" description="Histidine kinase" evidence="13">
    <location>
        <begin position="237"/>
        <end position="440"/>
    </location>
</feature>
<evidence type="ECO:0000256" key="9">
    <source>
        <dbReference type="ARBA" id="ARBA00022840"/>
    </source>
</evidence>
<evidence type="ECO:0000313" key="15">
    <source>
        <dbReference type="Proteomes" id="UP001238603"/>
    </source>
</evidence>
<keyword evidence="9" id="KW-0067">ATP-binding</keyword>
<dbReference type="EC" id="2.7.13.3" evidence="3"/>
<keyword evidence="12" id="KW-0472">Membrane</keyword>
<dbReference type="EMBL" id="JASVDS010000002">
    <property type="protein sequence ID" value="MDL5031709.1"/>
    <property type="molecule type" value="Genomic_DNA"/>
</dbReference>
<protein>
    <recommendedName>
        <fullName evidence="3">histidine kinase</fullName>
        <ecNumber evidence="3">2.7.13.3</ecNumber>
    </recommendedName>
</protein>
<dbReference type="Gene3D" id="1.10.287.130">
    <property type="match status" value="1"/>
</dbReference>
<feature type="transmembrane region" description="Helical" evidence="12">
    <location>
        <begin position="21"/>
        <end position="38"/>
    </location>
</feature>
<dbReference type="SMART" id="SM00387">
    <property type="entry name" value="HATPase_c"/>
    <property type="match status" value="1"/>
</dbReference>
<dbReference type="SMART" id="SM00388">
    <property type="entry name" value="HisKA"/>
    <property type="match status" value="1"/>
</dbReference>
<dbReference type="RefSeq" id="WP_285981826.1">
    <property type="nucleotide sequence ID" value="NZ_JASVDS010000002.1"/>
</dbReference>
<evidence type="ECO:0000256" key="12">
    <source>
        <dbReference type="SAM" id="Phobius"/>
    </source>
</evidence>
<dbReference type="GO" id="GO:0016301">
    <property type="term" value="F:kinase activity"/>
    <property type="evidence" value="ECO:0007669"/>
    <property type="project" value="UniProtKB-KW"/>
</dbReference>